<proteinExistence type="inferred from homology"/>
<dbReference type="PANTHER" id="PTHR36766">
    <property type="entry name" value="PLANT BROAD-SPECTRUM MILDEW RESISTANCE PROTEIN RPW8"/>
    <property type="match status" value="1"/>
</dbReference>
<comment type="caution">
    <text evidence="6">The sequence shown here is derived from an EMBL/GenBank/DDBJ whole genome shotgun (WGS) entry which is preliminary data.</text>
</comment>
<name>A0A540MES6_MALBA</name>
<keyword evidence="2" id="KW-0677">Repeat</keyword>
<dbReference type="InterPro" id="IPR055414">
    <property type="entry name" value="LRR_R13L4/SHOC2-like"/>
</dbReference>
<evidence type="ECO:0000259" key="5">
    <source>
        <dbReference type="PROSITE" id="PS51153"/>
    </source>
</evidence>
<dbReference type="STRING" id="106549.A0A540MES6"/>
<reference evidence="6 7" key="1">
    <citation type="journal article" date="2019" name="G3 (Bethesda)">
        <title>Sequencing of a Wild Apple (Malus baccata) Genome Unravels the Differences Between Cultivated and Wild Apple Species Regarding Disease Resistance and Cold Tolerance.</title>
        <authorList>
            <person name="Chen X."/>
        </authorList>
    </citation>
    <scope>NUCLEOTIDE SEQUENCE [LARGE SCALE GENOMIC DNA]</scope>
    <source>
        <strain evidence="7">cv. Shandingzi</strain>
        <tissue evidence="6">Leaves</tissue>
    </source>
</reference>
<keyword evidence="3" id="KW-0611">Plant defense</keyword>
<dbReference type="PANTHER" id="PTHR36766:SF3">
    <property type="entry name" value="RPW8 DOMAIN-CONTAINING PROTEIN"/>
    <property type="match status" value="1"/>
</dbReference>
<dbReference type="SUPFAM" id="SSF52058">
    <property type="entry name" value="L domain-like"/>
    <property type="match status" value="1"/>
</dbReference>
<dbReference type="InterPro" id="IPR036388">
    <property type="entry name" value="WH-like_DNA-bd_sf"/>
</dbReference>
<keyword evidence="7" id="KW-1185">Reference proteome</keyword>
<dbReference type="SUPFAM" id="SSF52540">
    <property type="entry name" value="P-loop containing nucleoside triphosphate hydrolases"/>
    <property type="match status" value="1"/>
</dbReference>
<dbReference type="PROSITE" id="PS51153">
    <property type="entry name" value="RPW8"/>
    <property type="match status" value="1"/>
</dbReference>
<feature type="region of interest" description="Disordered" evidence="4">
    <location>
        <begin position="50"/>
        <end position="69"/>
    </location>
</feature>
<dbReference type="InterPro" id="IPR032675">
    <property type="entry name" value="LRR_dom_sf"/>
</dbReference>
<evidence type="ECO:0000256" key="1">
    <source>
        <dbReference type="ARBA" id="ARBA00008894"/>
    </source>
</evidence>
<evidence type="ECO:0000256" key="4">
    <source>
        <dbReference type="SAM" id="MobiDB-lite"/>
    </source>
</evidence>
<dbReference type="EMBL" id="VIEB01000277">
    <property type="protein sequence ID" value="TQD97233.1"/>
    <property type="molecule type" value="Genomic_DNA"/>
</dbReference>
<gene>
    <name evidence="6" type="ORF">C1H46_017164</name>
</gene>
<dbReference type="Pfam" id="PF23598">
    <property type="entry name" value="LRR_14"/>
    <property type="match status" value="1"/>
</dbReference>
<dbReference type="Gene3D" id="1.10.10.10">
    <property type="entry name" value="Winged helix-like DNA-binding domain superfamily/Winged helix DNA-binding domain"/>
    <property type="match status" value="1"/>
</dbReference>
<dbReference type="Pfam" id="PF00931">
    <property type="entry name" value="NB-ARC"/>
    <property type="match status" value="1"/>
</dbReference>
<dbReference type="InterPro" id="IPR042197">
    <property type="entry name" value="Apaf_helical"/>
</dbReference>
<dbReference type="GO" id="GO:0043531">
    <property type="term" value="F:ADP binding"/>
    <property type="evidence" value="ECO:0007669"/>
    <property type="project" value="InterPro"/>
</dbReference>
<dbReference type="PRINTS" id="PR00364">
    <property type="entry name" value="DISEASERSIST"/>
</dbReference>
<sequence>MMGSENRGFDEAHLLAPKEEMEDLVLDAQLNGNKSYSNYCSAMSSLFDTTQPLSSSPPSLPPPQQRQPTSIPFWRPHHIAISPDNSTYMDPPSYTNVTFSPFNAEIAAEIDGNEIPYKSSVNSDSFPVPFISLSFLFPPVRHFPPTPVPLISLSVAPSSPFPFPHPSTLLPLFSPISSLSFLVPVSFQPFPPFSPSFHLPPPSSTFLPPHPLSVPFLKPSFHLFPPFPPFLPGVFPSVPPQQSASAKSERAPTPKFLSSFRTVVNFTLKLLYVFLILVLVFVVKNQVMDGADDLSGSVFNALHEVLMELIAKNVKIKPLLKDIKSRLDSLEPLLKYIEKDIEKSKKLDLPVVELENLEVHLEEGIKLVQKCIKIRRWTTYKRYKYSNKLTGWDKSLQRLLEMLDVQGIRDMKDSPVLVKNIEKAVSKIQSNLGIPKQPDSEAWCAAPELPPLVVGLDFPLKELKRKLLKDENVSMVVLTAPGGCGKTTLATKFCQDKDVKDTFKDNIFFVTVSKKPKLENIVQDLYQRKGFQVPTFQNEVSTVTWLQHFLKKEGQNPILIVLDDVWSGSESLVQKFDQFKTENYKFLVTSRSEFRGYGSPYYLRSLDRDNAMKLFHHSASLGDKSSHIPKDLAEKIVERCKGFPLAITVVGRSLCGEPIEIWQKRELEWSKGFSILDSETELLLCLERSLDAIDKEIIKECFLDLGSFPEDQRIPVAALIDIWAELYDVDTDIECIASLYELTKRSLANLVVTRKDNMVGDGYYSEHFVTQHDVVRELAIYNTKKGPVEHRKKLIIDICGDNLPKWWREQKHQPMKARLLSITTDEGFSTKWHDMQMPEAKVLVLNFQTKNYALPESVVNMDELKAVIVTNYGFLPAELSNFQLLSLLPNLKRIRLERISIPSITNNPKQLAGLKKISLFMCNIGQAFNNCSISISSAFPNLEEMNVDYCSDLIELPIEVCDLNKLKKLSVTSCHKLSALPERIGKLENLEMLRLRSCTELSKLPPSMKNLGKVNFLDISDCFNIKVLPEDIGEMSSLRKINMRQCSRLQELPPSVMDLEQLEEVVCDEETKYLWESFSSCLNNVKIIVTKENINLNWLHKTQF</sequence>
<dbReference type="Pfam" id="PF05659">
    <property type="entry name" value="RPW8"/>
    <property type="match status" value="1"/>
</dbReference>
<dbReference type="Gene3D" id="1.10.8.430">
    <property type="entry name" value="Helical domain of apoptotic protease-activating factors"/>
    <property type="match status" value="1"/>
</dbReference>
<evidence type="ECO:0000313" key="6">
    <source>
        <dbReference type="EMBL" id="TQD97233.1"/>
    </source>
</evidence>
<comment type="similarity">
    <text evidence="1">Belongs to the disease resistance NB-LRR family.</text>
</comment>
<evidence type="ECO:0000256" key="3">
    <source>
        <dbReference type="ARBA" id="ARBA00022821"/>
    </source>
</evidence>
<dbReference type="InterPro" id="IPR002182">
    <property type="entry name" value="NB-ARC"/>
</dbReference>
<dbReference type="InterPro" id="IPR027417">
    <property type="entry name" value="P-loop_NTPase"/>
</dbReference>
<accession>A0A540MES6</accession>
<dbReference type="InterPro" id="IPR008808">
    <property type="entry name" value="Powdery_mildew-R_dom"/>
</dbReference>
<dbReference type="Gene3D" id="3.80.10.10">
    <property type="entry name" value="Ribonuclease Inhibitor"/>
    <property type="match status" value="1"/>
</dbReference>
<evidence type="ECO:0000256" key="2">
    <source>
        <dbReference type="ARBA" id="ARBA00022737"/>
    </source>
</evidence>
<dbReference type="AlphaFoldDB" id="A0A540MES6"/>
<protein>
    <recommendedName>
        <fullName evidence="5">RPW8 domain-containing protein</fullName>
    </recommendedName>
</protein>
<feature type="domain" description="RPW8" evidence="5">
    <location>
        <begin position="288"/>
        <end position="440"/>
    </location>
</feature>
<dbReference type="GO" id="GO:0006952">
    <property type="term" value="P:defense response"/>
    <property type="evidence" value="ECO:0007669"/>
    <property type="project" value="UniProtKB-KW"/>
</dbReference>
<organism evidence="6 7">
    <name type="scientific">Malus baccata</name>
    <name type="common">Siberian crab apple</name>
    <name type="synonym">Pyrus baccata</name>
    <dbReference type="NCBI Taxonomy" id="106549"/>
    <lineage>
        <taxon>Eukaryota</taxon>
        <taxon>Viridiplantae</taxon>
        <taxon>Streptophyta</taxon>
        <taxon>Embryophyta</taxon>
        <taxon>Tracheophyta</taxon>
        <taxon>Spermatophyta</taxon>
        <taxon>Magnoliopsida</taxon>
        <taxon>eudicotyledons</taxon>
        <taxon>Gunneridae</taxon>
        <taxon>Pentapetalae</taxon>
        <taxon>rosids</taxon>
        <taxon>fabids</taxon>
        <taxon>Rosales</taxon>
        <taxon>Rosaceae</taxon>
        <taxon>Amygdaloideae</taxon>
        <taxon>Maleae</taxon>
        <taxon>Malus</taxon>
    </lineage>
</organism>
<evidence type="ECO:0000313" key="7">
    <source>
        <dbReference type="Proteomes" id="UP000315295"/>
    </source>
</evidence>
<dbReference type="Gene3D" id="3.40.50.300">
    <property type="entry name" value="P-loop containing nucleotide triphosphate hydrolases"/>
    <property type="match status" value="1"/>
</dbReference>
<dbReference type="Proteomes" id="UP000315295">
    <property type="component" value="Unassembled WGS sequence"/>
</dbReference>